<dbReference type="SUPFAM" id="SSF53098">
    <property type="entry name" value="Ribonuclease H-like"/>
    <property type="match status" value="1"/>
</dbReference>
<organism evidence="4 5">
    <name type="scientific">Coemansia biformis</name>
    <dbReference type="NCBI Taxonomy" id="1286918"/>
    <lineage>
        <taxon>Eukaryota</taxon>
        <taxon>Fungi</taxon>
        <taxon>Fungi incertae sedis</taxon>
        <taxon>Zoopagomycota</taxon>
        <taxon>Kickxellomycotina</taxon>
        <taxon>Kickxellomycetes</taxon>
        <taxon>Kickxellales</taxon>
        <taxon>Kickxellaceae</taxon>
        <taxon>Coemansia</taxon>
    </lineage>
</organism>
<keyword evidence="2" id="KW-0472">Membrane</keyword>
<evidence type="ECO:0000256" key="2">
    <source>
        <dbReference type="SAM" id="Phobius"/>
    </source>
</evidence>
<feature type="non-terminal residue" evidence="4">
    <location>
        <position position="276"/>
    </location>
</feature>
<proteinExistence type="predicted"/>
<dbReference type="Proteomes" id="UP001143981">
    <property type="component" value="Unassembled WGS sequence"/>
</dbReference>
<dbReference type="PROSITE" id="PS50879">
    <property type="entry name" value="RNASE_H_1"/>
    <property type="match status" value="1"/>
</dbReference>
<sequence length="276" mass="30183">MSNACSLIPYSAAWNAAAYDAGTSAYPRSIYGIFLSTTAELMAILAVAVLLPPNQAAVIWFDSQAPIALVQQLQDSSCYRWQSSPLAYLASWYVDSVRARTAQLSLEWIRGHSGVAGNETADRAAKAAQQPDAGWWWTLRLGRPPRQPFWVCHNDEVAPKTIGQMTRLQEEGWMLGQLRLQLSAAARQVAEPPAPPAEADGAAAAAAAEADPDEELLKEGAVREMLEALNWAVVERGRAFARNNSWRLTILRDSNIRGFVLGALLGLLPVMVRQWA</sequence>
<dbReference type="InterPro" id="IPR012337">
    <property type="entry name" value="RNaseH-like_sf"/>
</dbReference>
<protein>
    <recommendedName>
        <fullName evidence="3">RNase H type-1 domain-containing protein</fullName>
    </recommendedName>
</protein>
<evidence type="ECO:0000256" key="1">
    <source>
        <dbReference type="SAM" id="MobiDB-lite"/>
    </source>
</evidence>
<reference evidence="4" key="1">
    <citation type="submission" date="2022-07" db="EMBL/GenBank/DDBJ databases">
        <title>Phylogenomic reconstructions and comparative analyses of Kickxellomycotina fungi.</title>
        <authorList>
            <person name="Reynolds N.K."/>
            <person name="Stajich J.E."/>
            <person name="Barry K."/>
            <person name="Grigoriev I.V."/>
            <person name="Crous P."/>
            <person name="Smith M.E."/>
        </authorList>
    </citation>
    <scope>NUCLEOTIDE SEQUENCE</scope>
    <source>
        <strain evidence="4">BCRC 34381</strain>
    </source>
</reference>
<dbReference type="EMBL" id="JANBOI010003681">
    <property type="protein sequence ID" value="KAJ1718195.1"/>
    <property type="molecule type" value="Genomic_DNA"/>
</dbReference>
<dbReference type="InterPro" id="IPR036397">
    <property type="entry name" value="RNaseH_sf"/>
</dbReference>
<keyword evidence="2" id="KW-0812">Transmembrane</keyword>
<keyword evidence="5" id="KW-1185">Reference proteome</keyword>
<dbReference type="GO" id="GO:0004523">
    <property type="term" value="F:RNA-DNA hybrid ribonuclease activity"/>
    <property type="evidence" value="ECO:0007669"/>
    <property type="project" value="InterPro"/>
</dbReference>
<dbReference type="Pfam" id="PF00075">
    <property type="entry name" value="RNase_H"/>
    <property type="match status" value="1"/>
</dbReference>
<feature type="transmembrane region" description="Helical" evidence="2">
    <location>
        <begin position="30"/>
        <end position="51"/>
    </location>
</feature>
<comment type="caution">
    <text evidence="4">The sequence shown here is derived from an EMBL/GenBank/DDBJ whole genome shotgun (WGS) entry which is preliminary data.</text>
</comment>
<feature type="region of interest" description="Disordered" evidence="1">
    <location>
        <begin position="190"/>
        <end position="211"/>
    </location>
</feature>
<evidence type="ECO:0000313" key="4">
    <source>
        <dbReference type="EMBL" id="KAJ1718195.1"/>
    </source>
</evidence>
<dbReference type="Gene3D" id="3.30.420.10">
    <property type="entry name" value="Ribonuclease H-like superfamily/Ribonuclease H"/>
    <property type="match status" value="1"/>
</dbReference>
<keyword evidence="2" id="KW-1133">Transmembrane helix</keyword>
<dbReference type="AlphaFoldDB" id="A0A9W8CLM1"/>
<accession>A0A9W8CLM1</accession>
<name>A0A9W8CLM1_9FUNG</name>
<gene>
    <name evidence="4" type="ORF">LPJ61_006764</name>
</gene>
<dbReference type="InterPro" id="IPR002156">
    <property type="entry name" value="RNaseH_domain"/>
</dbReference>
<dbReference type="OrthoDB" id="245563at2759"/>
<dbReference type="GO" id="GO:0003676">
    <property type="term" value="F:nucleic acid binding"/>
    <property type="evidence" value="ECO:0007669"/>
    <property type="project" value="InterPro"/>
</dbReference>
<feature type="domain" description="RNase H type-1" evidence="3">
    <location>
        <begin position="1"/>
        <end position="130"/>
    </location>
</feature>
<evidence type="ECO:0000313" key="5">
    <source>
        <dbReference type="Proteomes" id="UP001143981"/>
    </source>
</evidence>
<evidence type="ECO:0000259" key="3">
    <source>
        <dbReference type="PROSITE" id="PS50879"/>
    </source>
</evidence>
<feature type="compositionally biased region" description="Low complexity" evidence="1">
    <location>
        <begin position="190"/>
        <end position="209"/>
    </location>
</feature>